<dbReference type="PROSITE" id="PS50850">
    <property type="entry name" value="MFS"/>
    <property type="match status" value="1"/>
</dbReference>
<dbReference type="InterPro" id="IPR036259">
    <property type="entry name" value="MFS_trans_sf"/>
</dbReference>
<dbReference type="SUPFAM" id="SSF103473">
    <property type="entry name" value="MFS general substrate transporter"/>
    <property type="match status" value="1"/>
</dbReference>
<dbReference type="GO" id="GO:0022857">
    <property type="term" value="F:transmembrane transporter activity"/>
    <property type="evidence" value="ECO:0007669"/>
    <property type="project" value="InterPro"/>
</dbReference>
<comment type="caution">
    <text evidence="7">The sequence shown here is derived from an EMBL/GenBank/DDBJ whole genome shotgun (WGS) entry which is preliminary data.</text>
</comment>
<feature type="transmembrane region" description="Helical" evidence="5">
    <location>
        <begin position="340"/>
        <end position="360"/>
    </location>
</feature>
<keyword evidence="3 5" id="KW-1133">Transmembrane helix</keyword>
<evidence type="ECO:0000313" key="7">
    <source>
        <dbReference type="EMBL" id="HIR01128.1"/>
    </source>
</evidence>
<dbReference type="InterPro" id="IPR050327">
    <property type="entry name" value="Proton-linked_MCT"/>
</dbReference>
<evidence type="ECO:0000313" key="8">
    <source>
        <dbReference type="Proteomes" id="UP000824261"/>
    </source>
</evidence>
<dbReference type="Pfam" id="PF07690">
    <property type="entry name" value="MFS_1"/>
    <property type="match status" value="1"/>
</dbReference>
<feature type="transmembrane region" description="Helical" evidence="5">
    <location>
        <begin position="140"/>
        <end position="163"/>
    </location>
</feature>
<reference evidence="7" key="2">
    <citation type="journal article" date="2021" name="PeerJ">
        <title>Extensive microbial diversity within the chicken gut microbiome revealed by metagenomics and culture.</title>
        <authorList>
            <person name="Gilroy R."/>
            <person name="Ravi A."/>
            <person name="Getino M."/>
            <person name="Pursley I."/>
            <person name="Horton D.L."/>
            <person name="Alikhan N.F."/>
            <person name="Baker D."/>
            <person name="Gharbi K."/>
            <person name="Hall N."/>
            <person name="Watson M."/>
            <person name="Adriaenssens E.M."/>
            <person name="Foster-Nyarko E."/>
            <person name="Jarju S."/>
            <person name="Secka A."/>
            <person name="Antonio M."/>
            <person name="Oren A."/>
            <person name="Chaudhuri R.R."/>
            <person name="La Ragione R."/>
            <person name="Hildebrand F."/>
            <person name="Pallen M.J."/>
        </authorList>
    </citation>
    <scope>NUCLEOTIDE SEQUENCE</scope>
    <source>
        <strain evidence="7">ChiGjej1B1-2707</strain>
    </source>
</reference>
<dbReference type="Gene3D" id="1.20.1250.20">
    <property type="entry name" value="MFS general substrate transporter like domains"/>
    <property type="match status" value="2"/>
</dbReference>
<feature type="transmembrane region" description="Helical" evidence="5">
    <location>
        <begin position="281"/>
        <end position="301"/>
    </location>
</feature>
<feature type="transmembrane region" description="Helical" evidence="5">
    <location>
        <begin position="12"/>
        <end position="36"/>
    </location>
</feature>
<feature type="transmembrane region" description="Helical" evidence="5">
    <location>
        <begin position="105"/>
        <end position="133"/>
    </location>
</feature>
<keyword evidence="2 5" id="KW-0812">Transmembrane</keyword>
<name>A0A9D1D2Q5_9ACTN</name>
<evidence type="ECO:0000256" key="2">
    <source>
        <dbReference type="ARBA" id="ARBA00022692"/>
    </source>
</evidence>
<feature type="transmembrane region" description="Helical" evidence="5">
    <location>
        <begin position="80"/>
        <end position="99"/>
    </location>
</feature>
<proteinExistence type="predicted"/>
<dbReference type="InterPro" id="IPR011701">
    <property type="entry name" value="MFS"/>
</dbReference>
<sequence length="445" mass="46162">MNAKARKPFFGWWVVAAGFFIMATCYTAMVNGMSLFQPHIVSDLGITVGEYNTANSLSTLVSIVGALVIGGVVDRFPGRVLGGISVLITALVLIGFSQVSELWQLMLFFAIDGLVVIAGTRLLISIVVTNWFVKKRGLAVALALSGSGFGGAVLSPIISGLIVSFGWRTAFMVLAGVCFVLAFPITVATFYSRPAAKGLEPYGIGATAGAKDSSGGAAKVTETAVIDIPWKIVRKHYSFFLVVAGFFIMGVLNGAAIPNSITNITSVVVDGQTIVTGGHDAAFASMFFSFNMVVVIAAKIGTGAVYDRFGVRAGVIMGSFCCIAGLICMCFPATDIAPMGSALFFGIGTCMGTVAPPLVAAKLFGAGEIGKVTGWLTSLQMLGYALGTITSGRVFDLFLSFAPMWAACAVGGVAMLALLLASEPAAKRLAEKVKAEKAALEGEAA</sequence>
<dbReference type="PANTHER" id="PTHR11360">
    <property type="entry name" value="MONOCARBOXYLATE TRANSPORTER"/>
    <property type="match status" value="1"/>
</dbReference>
<dbReference type="Proteomes" id="UP000824261">
    <property type="component" value="Unassembled WGS sequence"/>
</dbReference>
<dbReference type="InterPro" id="IPR020846">
    <property type="entry name" value="MFS_dom"/>
</dbReference>
<evidence type="ECO:0000259" key="6">
    <source>
        <dbReference type="PROSITE" id="PS50850"/>
    </source>
</evidence>
<feature type="transmembrane region" description="Helical" evidence="5">
    <location>
        <begin position="397"/>
        <end position="421"/>
    </location>
</feature>
<feature type="transmembrane region" description="Helical" evidence="5">
    <location>
        <begin position="169"/>
        <end position="191"/>
    </location>
</feature>
<feature type="domain" description="Major facilitator superfamily (MFS) profile" evidence="6">
    <location>
        <begin position="11"/>
        <end position="426"/>
    </location>
</feature>
<organism evidence="7 8">
    <name type="scientific">Candidatus Aveggerthella stercoripullorum</name>
    <dbReference type="NCBI Taxonomy" id="2840688"/>
    <lineage>
        <taxon>Bacteria</taxon>
        <taxon>Bacillati</taxon>
        <taxon>Actinomycetota</taxon>
        <taxon>Coriobacteriia</taxon>
        <taxon>Eggerthellales</taxon>
        <taxon>Eggerthellaceae</taxon>
        <taxon>Eggerthellaceae incertae sedis</taxon>
        <taxon>Candidatus Aveggerthella</taxon>
    </lineage>
</organism>
<reference evidence="7" key="1">
    <citation type="submission" date="2020-10" db="EMBL/GenBank/DDBJ databases">
        <authorList>
            <person name="Gilroy R."/>
        </authorList>
    </citation>
    <scope>NUCLEOTIDE SEQUENCE</scope>
    <source>
        <strain evidence="7">ChiGjej1B1-2707</strain>
    </source>
</reference>
<gene>
    <name evidence="7" type="ORF">IAA69_02550</name>
</gene>
<protein>
    <submittedName>
        <fullName evidence="7">MFS transporter</fullName>
    </submittedName>
</protein>
<feature type="transmembrane region" description="Helical" evidence="5">
    <location>
        <begin position="313"/>
        <end position="334"/>
    </location>
</feature>
<feature type="transmembrane region" description="Helical" evidence="5">
    <location>
        <begin position="372"/>
        <end position="391"/>
    </location>
</feature>
<evidence type="ECO:0000256" key="3">
    <source>
        <dbReference type="ARBA" id="ARBA00022989"/>
    </source>
</evidence>
<dbReference type="PANTHER" id="PTHR11360:SF290">
    <property type="entry name" value="MONOCARBOXYLATE MFS PERMEASE"/>
    <property type="match status" value="1"/>
</dbReference>
<accession>A0A9D1D2Q5</accession>
<feature type="transmembrane region" description="Helical" evidence="5">
    <location>
        <begin position="239"/>
        <end position="261"/>
    </location>
</feature>
<comment type="subcellular location">
    <subcellularLocation>
        <location evidence="1">Cell membrane</location>
        <topology evidence="1">Multi-pass membrane protein</topology>
    </subcellularLocation>
</comment>
<evidence type="ECO:0000256" key="1">
    <source>
        <dbReference type="ARBA" id="ARBA00004651"/>
    </source>
</evidence>
<evidence type="ECO:0000256" key="5">
    <source>
        <dbReference type="SAM" id="Phobius"/>
    </source>
</evidence>
<evidence type="ECO:0000256" key="4">
    <source>
        <dbReference type="ARBA" id="ARBA00023136"/>
    </source>
</evidence>
<dbReference type="EMBL" id="DVGB01000031">
    <property type="protein sequence ID" value="HIR01128.1"/>
    <property type="molecule type" value="Genomic_DNA"/>
</dbReference>
<keyword evidence="4 5" id="KW-0472">Membrane</keyword>
<dbReference type="GO" id="GO:0005886">
    <property type="term" value="C:plasma membrane"/>
    <property type="evidence" value="ECO:0007669"/>
    <property type="project" value="UniProtKB-SubCell"/>
</dbReference>
<feature type="transmembrane region" description="Helical" evidence="5">
    <location>
        <begin position="56"/>
        <end position="73"/>
    </location>
</feature>
<dbReference type="AlphaFoldDB" id="A0A9D1D2Q5"/>